<evidence type="ECO:0000256" key="1">
    <source>
        <dbReference type="ARBA" id="ARBA00022741"/>
    </source>
</evidence>
<dbReference type="SMART" id="SM00487">
    <property type="entry name" value="DEXDc"/>
    <property type="match status" value="1"/>
</dbReference>
<proteinExistence type="inferred from homology"/>
<keyword evidence="4" id="KW-0067">ATP-binding</keyword>
<comment type="similarity">
    <text evidence="5">Belongs to the DEAD box helicase family.</text>
</comment>
<dbReference type="InterPro" id="IPR044742">
    <property type="entry name" value="DEAD/DEAH_RhlB"/>
</dbReference>
<evidence type="ECO:0000259" key="7">
    <source>
        <dbReference type="PROSITE" id="PS51192"/>
    </source>
</evidence>
<evidence type="ECO:0000256" key="5">
    <source>
        <dbReference type="ARBA" id="ARBA00038437"/>
    </source>
</evidence>
<dbReference type="GO" id="GO:0003724">
    <property type="term" value="F:RNA helicase activity"/>
    <property type="evidence" value="ECO:0007669"/>
    <property type="project" value="TreeGrafter"/>
</dbReference>
<reference evidence="9 10" key="1">
    <citation type="submission" date="2015-12" db="EMBL/GenBank/DDBJ databases">
        <title>Draft Genome Sequence of Desulfitobacterium hafniense Strain DH, a Sulfate-reducing Bacterium Isolated from Paddy Soils.</title>
        <authorList>
            <person name="Bao P."/>
            <person name="Zhang X."/>
            <person name="Li G."/>
        </authorList>
    </citation>
    <scope>NUCLEOTIDE SEQUENCE [LARGE SCALE GENOMIC DNA]</scope>
    <source>
        <strain evidence="9 10">DH</strain>
    </source>
</reference>
<organism evidence="9 10">
    <name type="scientific">Desulfitobacterium hafniense</name>
    <name type="common">Desulfitobacterium frappieri</name>
    <dbReference type="NCBI Taxonomy" id="49338"/>
    <lineage>
        <taxon>Bacteria</taxon>
        <taxon>Bacillati</taxon>
        <taxon>Bacillota</taxon>
        <taxon>Clostridia</taxon>
        <taxon>Eubacteriales</taxon>
        <taxon>Desulfitobacteriaceae</taxon>
        <taxon>Desulfitobacterium</taxon>
    </lineage>
</organism>
<dbReference type="GO" id="GO:0005829">
    <property type="term" value="C:cytosol"/>
    <property type="evidence" value="ECO:0007669"/>
    <property type="project" value="TreeGrafter"/>
</dbReference>
<protein>
    <submittedName>
        <fullName evidence="9">DEAD/DEAH box helicase</fullName>
    </submittedName>
</protein>
<feature type="compositionally biased region" description="Basic residues" evidence="6">
    <location>
        <begin position="468"/>
        <end position="478"/>
    </location>
</feature>
<sequence length="478" mass="52999">MRKPGPFNFDNQVIRYCLGSGIIRDQGNFLYNDTKCKKKTTNFINIKGLKVKQVLLNELKIINPIQKALAAQGYSEATPIQAEAIPHLLEGLDLLGCAQTGTGKTAAFAIPILQSLAMGQGLLKGKRQIRALVLAPTRELATQIAESFTAYGVNLPLRTLVIFGGVGQAPQTRKLEKGIDILVATPGRLLDLINQGFIDLSHVEHFVLDETDQMLDMGMLHDVKRIITYLPRERQNMLFSATMPVEIEKLADTILKGPVKIAMTPEFSPLDIIEQEVYFVDKANKAALLTYWLKNNEYDSVLVFSRTKHGADKIVKELNKKGFTAVAIHGNKSQANREQALHAFKKRKTRILVATDIAARGLDIQELSHVINYNLPEVPETYIHRIGRTGRAGLGGKAITFCDFEEKPLLRDIQKRIGKTLPEVKEHPYPLVNTVIVPKAKTSQQAAAARPQKPATAKTAAYSQQGAHRAKPNPRKIL</sequence>
<dbReference type="InterPro" id="IPR011545">
    <property type="entry name" value="DEAD/DEAH_box_helicase_dom"/>
</dbReference>
<dbReference type="CDD" id="cd00268">
    <property type="entry name" value="DEADc"/>
    <property type="match status" value="1"/>
</dbReference>
<keyword evidence="3 9" id="KW-0347">Helicase</keyword>
<feature type="region of interest" description="Disordered" evidence="6">
    <location>
        <begin position="442"/>
        <end position="478"/>
    </location>
</feature>
<evidence type="ECO:0000256" key="6">
    <source>
        <dbReference type="SAM" id="MobiDB-lite"/>
    </source>
</evidence>
<dbReference type="PROSITE" id="PS51194">
    <property type="entry name" value="HELICASE_CTER"/>
    <property type="match status" value="1"/>
</dbReference>
<dbReference type="Proteomes" id="UP000054623">
    <property type="component" value="Unassembled WGS sequence"/>
</dbReference>
<feature type="domain" description="Helicase ATP-binding" evidence="7">
    <location>
        <begin position="85"/>
        <end position="261"/>
    </location>
</feature>
<dbReference type="PANTHER" id="PTHR47959:SF13">
    <property type="entry name" value="ATP-DEPENDENT RNA HELICASE RHLE"/>
    <property type="match status" value="1"/>
</dbReference>
<keyword evidence="2" id="KW-0378">Hydrolase</keyword>
<dbReference type="PANTHER" id="PTHR47959">
    <property type="entry name" value="ATP-DEPENDENT RNA HELICASE RHLE-RELATED"/>
    <property type="match status" value="1"/>
</dbReference>
<dbReference type="AlphaFoldDB" id="A0A0W1JDE2"/>
<dbReference type="GO" id="GO:0003676">
    <property type="term" value="F:nucleic acid binding"/>
    <property type="evidence" value="ECO:0007669"/>
    <property type="project" value="InterPro"/>
</dbReference>
<dbReference type="Gene3D" id="3.40.50.300">
    <property type="entry name" value="P-loop containing nucleotide triphosphate hydrolases"/>
    <property type="match status" value="2"/>
</dbReference>
<dbReference type="GO" id="GO:0005524">
    <property type="term" value="F:ATP binding"/>
    <property type="evidence" value="ECO:0007669"/>
    <property type="project" value="UniProtKB-KW"/>
</dbReference>
<dbReference type="Pfam" id="PF00270">
    <property type="entry name" value="DEAD"/>
    <property type="match status" value="1"/>
</dbReference>
<dbReference type="InterPro" id="IPR001650">
    <property type="entry name" value="Helicase_C-like"/>
</dbReference>
<evidence type="ECO:0000256" key="3">
    <source>
        <dbReference type="ARBA" id="ARBA00022806"/>
    </source>
</evidence>
<evidence type="ECO:0000256" key="4">
    <source>
        <dbReference type="ARBA" id="ARBA00022840"/>
    </source>
</evidence>
<keyword evidence="1" id="KW-0547">Nucleotide-binding</keyword>
<feature type="domain" description="Helicase C-terminal" evidence="8">
    <location>
        <begin position="272"/>
        <end position="432"/>
    </location>
</feature>
<dbReference type="InterPro" id="IPR014001">
    <property type="entry name" value="Helicase_ATP-bd"/>
</dbReference>
<evidence type="ECO:0000256" key="2">
    <source>
        <dbReference type="ARBA" id="ARBA00022801"/>
    </source>
</evidence>
<evidence type="ECO:0000259" key="8">
    <source>
        <dbReference type="PROSITE" id="PS51194"/>
    </source>
</evidence>
<evidence type="ECO:0000313" key="9">
    <source>
        <dbReference type="EMBL" id="KTE89667.1"/>
    </source>
</evidence>
<dbReference type="InterPro" id="IPR027417">
    <property type="entry name" value="P-loop_NTPase"/>
</dbReference>
<gene>
    <name evidence="9" type="ORF">AT727_12625</name>
</gene>
<dbReference type="SMART" id="SM00490">
    <property type="entry name" value="HELICc"/>
    <property type="match status" value="1"/>
</dbReference>
<comment type="caution">
    <text evidence="9">The sequence shown here is derived from an EMBL/GenBank/DDBJ whole genome shotgun (WGS) entry which is preliminary data.</text>
</comment>
<dbReference type="OrthoDB" id="9805696at2"/>
<accession>A0A0W1JDE2</accession>
<dbReference type="InterPro" id="IPR050079">
    <property type="entry name" value="DEAD_box_RNA_helicase"/>
</dbReference>
<dbReference type="SUPFAM" id="SSF52540">
    <property type="entry name" value="P-loop containing nucleoside triphosphate hydrolases"/>
    <property type="match status" value="1"/>
</dbReference>
<feature type="compositionally biased region" description="Low complexity" evidence="6">
    <location>
        <begin position="445"/>
        <end position="461"/>
    </location>
</feature>
<dbReference type="GO" id="GO:0016787">
    <property type="term" value="F:hydrolase activity"/>
    <property type="evidence" value="ECO:0007669"/>
    <property type="project" value="UniProtKB-KW"/>
</dbReference>
<dbReference type="Pfam" id="PF00271">
    <property type="entry name" value="Helicase_C"/>
    <property type="match status" value="1"/>
</dbReference>
<dbReference type="CDD" id="cd18787">
    <property type="entry name" value="SF2_C_DEAD"/>
    <property type="match status" value="1"/>
</dbReference>
<dbReference type="EMBL" id="LOCK01000072">
    <property type="protein sequence ID" value="KTE89667.1"/>
    <property type="molecule type" value="Genomic_DNA"/>
</dbReference>
<name>A0A0W1JDE2_DESHA</name>
<evidence type="ECO:0000313" key="10">
    <source>
        <dbReference type="Proteomes" id="UP000054623"/>
    </source>
</evidence>
<dbReference type="PROSITE" id="PS51192">
    <property type="entry name" value="HELICASE_ATP_BIND_1"/>
    <property type="match status" value="1"/>
</dbReference>